<evidence type="ECO:0000313" key="2">
    <source>
        <dbReference type="WBParaSite" id="ES5_v2.g17865.t1"/>
    </source>
</evidence>
<accession>A0AC34FKN1</accession>
<name>A0AC34FKN1_9BILA</name>
<evidence type="ECO:0000313" key="1">
    <source>
        <dbReference type="Proteomes" id="UP000887579"/>
    </source>
</evidence>
<proteinExistence type="predicted"/>
<protein>
    <submittedName>
        <fullName evidence="2">Uncharacterized protein</fullName>
    </submittedName>
</protein>
<dbReference type="WBParaSite" id="ES5_v2.g17865.t1">
    <property type="protein sequence ID" value="ES5_v2.g17865.t1"/>
    <property type="gene ID" value="ES5_v2.g17865"/>
</dbReference>
<dbReference type="Proteomes" id="UP000887579">
    <property type="component" value="Unplaced"/>
</dbReference>
<organism evidence="1 2">
    <name type="scientific">Panagrolaimus sp. ES5</name>
    <dbReference type="NCBI Taxonomy" id="591445"/>
    <lineage>
        <taxon>Eukaryota</taxon>
        <taxon>Metazoa</taxon>
        <taxon>Ecdysozoa</taxon>
        <taxon>Nematoda</taxon>
        <taxon>Chromadorea</taxon>
        <taxon>Rhabditida</taxon>
        <taxon>Tylenchina</taxon>
        <taxon>Panagrolaimomorpha</taxon>
        <taxon>Panagrolaimoidea</taxon>
        <taxon>Panagrolaimidae</taxon>
        <taxon>Panagrolaimus</taxon>
    </lineage>
</organism>
<reference evidence="2" key="1">
    <citation type="submission" date="2022-11" db="UniProtKB">
        <authorList>
            <consortium name="WormBaseParasite"/>
        </authorList>
    </citation>
    <scope>IDENTIFICATION</scope>
</reference>
<sequence length="100" mass="11682">MHWTNQFLSKDNPLFVKEKFSTLIYPEDIVTNKILEELYPKLDLTELKEIELPSIALNINIFMKYLVPSLVKIQLTNVFVENVDIPLMVLEQCPMATKIE</sequence>